<dbReference type="Proteomes" id="UP001392437">
    <property type="component" value="Unassembled WGS sequence"/>
</dbReference>
<accession>A0AAW0R8P8</accession>
<comment type="caution">
    <text evidence="2">The sequence shown here is derived from an EMBL/GenBank/DDBJ whole genome shotgun (WGS) entry which is preliminary data.</text>
</comment>
<dbReference type="EMBL" id="JAQQWP010000002">
    <property type="protein sequence ID" value="KAK8130227.1"/>
    <property type="molecule type" value="Genomic_DNA"/>
</dbReference>
<dbReference type="AlphaFoldDB" id="A0AAW0R8P8"/>
<feature type="compositionally biased region" description="Basic residues" evidence="1">
    <location>
        <begin position="262"/>
        <end position="274"/>
    </location>
</feature>
<evidence type="ECO:0000313" key="3">
    <source>
        <dbReference type="Proteomes" id="UP001392437"/>
    </source>
</evidence>
<feature type="region of interest" description="Disordered" evidence="1">
    <location>
        <begin position="224"/>
        <end position="274"/>
    </location>
</feature>
<proteinExistence type="predicted"/>
<evidence type="ECO:0000256" key="1">
    <source>
        <dbReference type="SAM" id="MobiDB-lite"/>
    </source>
</evidence>
<name>A0AAW0R8P8_9PEZI</name>
<keyword evidence="3" id="KW-1185">Reference proteome</keyword>
<gene>
    <name evidence="2" type="ORF">PG999_002607</name>
</gene>
<sequence>MPSDLNAGEIFAFLAGRNGDEERFCIWRNQTSLFDYDSTSSVDLDLTRYHMDLAPAAPASTRSGSTSTTSTRSASTTFSRKSHRSHYTAASSPPRSVAQSVFIGNATPNLPRPVLPCEYARLGLCTAIFGPDETQIWWEHIAGSHLQWVMPHHCICWFCDQEFSSKDIGVDPNENFTLRLEHIRGHIIEEGYTDSDMRPDYFLLEHMYRHGLLPEIHYRRAREVEEGPSTSGIVDHDYKPPERRRQKELESRVIHDNGKEDRHRRRQERHHRSGLRRVVHGVVALSSS</sequence>
<feature type="region of interest" description="Disordered" evidence="1">
    <location>
        <begin position="57"/>
        <end position="92"/>
    </location>
</feature>
<feature type="compositionally biased region" description="Low complexity" evidence="1">
    <location>
        <begin position="57"/>
        <end position="77"/>
    </location>
</feature>
<protein>
    <submittedName>
        <fullName evidence="2">Uncharacterized protein</fullName>
    </submittedName>
</protein>
<feature type="compositionally biased region" description="Basic and acidic residues" evidence="1">
    <location>
        <begin position="234"/>
        <end position="261"/>
    </location>
</feature>
<reference evidence="2 3" key="1">
    <citation type="submission" date="2023-01" db="EMBL/GenBank/DDBJ databases">
        <title>Analysis of 21 Apiospora genomes using comparative genomics revels a genus with tremendous synthesis potential of carbohydrate active enzymes and secondary metabolites.</title>
        <authorList>
            <person name="Sorensen T."/>
        </authorList>
    </citation>
    <scope>NUCLEOTIDE SEQUENCE [LARGE SCALE GENOMIC DNA]</scope>
    <source>
        <strain evidence="2 3">CBS 117206</strain>
    </source>
</reference>
<evidence type="ECO:0000313" key="2">
    <source>
        <dbReference type="EMBL" id="KAK8130227.1"/>
    </source>
</evidence>
<organism evidence="2 3">
    <name type="scientific">Apiospora kogelbergensis</name>
    <dbReference type="NCBI Taxonomy" id="1337665"/>
    <lineage>
        <taxon>Eukaryota</taxon>
        <taxon>Fungi</taxon>
        <taxon>Dikarya</taxon>
        <taxon>Ascomycota</taxon>
        <taxon>Pezizomycotina</taxon>
        <taxon>Sordariomycetes</taxon>
        <taxon>Xylariomycetidae</taxon>
        <taxon>Amphisphaeriales</taxon>
        <taxon>Apiosporaceae</taxon>
        <taxon>Apiospora</taxon>
    </lineage>
</organism>